<sequence>MMLSMETRLLNPMRSKSNAAIFYNSVNSSVPLDSSANGDWQEEVYQQIKAMKDPTGKDMQEEVYQKGCHCYQRK</sequence>
<reference evidence="2" key="1">
    <citation type="journal article" date="2017" name="Nature">
        <title>The sunflower genome provides insights into oil metabolism, flowering and Asterid evolution.</title>
        <authorList>
            <person name="Badouin H."/>
            <person name="Gouzy J."/>
            <person name="Grassa C.J."/>
            <person name="Murat F."/>
            <person name="Staton S.E."/>
            <person name="Cottret L."/>
            <person name="Lelandais-Briere C."/>
            <person name="Owens G.L."/>
            <person name="Carrere S."/>
            <person name="Mayjonade B."/>
            <person name="Legrand L."/>
            <person name="Gill N."/>
            <person name="Kane N.C."/>
            <person name="Bowers J.E."/>
            <person name="Hubner S."/>
            <person name="Bellec A."/>
            <person name="Berard A."/>
            <person name="Berges H."/>
            <person name="Blanchet N."/>
            <person name="Boniface M.C."/>
            <person name="Brunel D."/>
            <person name="Catrice O."/>
            <person name="Chaidir N."/>
            <person name="Claudel C."/>
            <person name="Donnadieu C."/>
            <person name="Faraut T."/>
            <person name="Fievet G."/>
            <person name="Helmstetter N."/>
            <person name="King M."/>
            <person name="Knapp S.J."/>
            <person name="Lai Z."/>
            <person name="Le Paslier M.C."/>
            <person name="Lippi Y."/>
            <person name="Lorenzon L."/>
            <person name="Mandel J.R."/>
            <person name="Marage G."/>
            <person name="Marchand G."/>
            <person name="Marquand E."/>
            <person name="Bret-Mestries E."/>
            <person name="Morien E."/>
            <person name="Nambeesan S."/>
            <person name="Nguyen T."/>
            <person name="Pegot-Espagnet P."/>
            <person name="Pouilly N."/>
            <person name="Raftis F."/>
            <person name="Sallet E."/>
            <person name="Schiex T."/>
            <person name="Thomas J."/>
            <person name="Vandecasteele C."/>
            <person name="Vares D."/>
            <person name="Vear F."/>
            <person name="Vautrin S."/>
            <person name="Crespi M."/>
            <person name="Mangin B."/>
            <person name="Burke J.M."/>
            <person name="Salse J."/>
            <person name="Munos S."/>
            <person name="Vincourt P."/>
            <person name="Rieseberg L.H."/>
            <person name="Langlade N.B."/>
        </authorList>
    </citation>
    <scope>NUCLEOTIDE SEQUENCE [LARGE SCALE GENOMIC DNA]</scope>
    <source>
        <strain evidence="2">cv. SF193</strain>
    </source>
</reference>
<keyword evidence="2" id="KW-1185">Reference proteome</keyword>
<evidence type="ECO:0000313" key="1">
    <source>
        <dbReference type="EMBL" id="OTG00617.1"/>
    </source>
</evidence>
<dbReference type="InParanoid" id="A0A251SP33"/>
<gene>
    <name evidence="1" type="ORF">HannXRQ_Chr13g0393061</name>
</gene>
<dbReference type="AlphaFoldDB" id="A0A251SP33"/>
<name>A0A251SP33_HELAN</name>
<dbReference type="EMBL" id="CM007902">
    <property type="protein sequence ID" value="OTG00617.1"/>
    <property type="molecule type" value="Genomic_DNA"/>
</dbReference>
<organism evidence="1 2">
    <name type="scientific">Helianthus annuus</name>
    <name type="common">Common sunflower</name>
    <dbReference type="NCBI Taxonomy" id="4232"/>
    <lineage>
        <taxon>Eukaryota</taxon>
        <taxon>Viridiplantae</taxon>
        <taxon>Streptophyta</taxon>
        <taxon>Embryophyta</taxon>
        <taxon>Tracheophyta</taxon>
        <taxon>Spermatophyta</taxon>
        <taxon>Magnoliopsida</taxon>
        <taxon>eudicotyledons</taxon>
        <taxon>Gunneridae</taxon>
        <taxon>Pentapetalae</taxon>
        <taxon>asterids</taxon>
        <taxon>campanulids</taxon>
        <taxon>Asterales</taxon>
        <taxon>Asteraceae</taxon>
        <taxon>Asteroideae</taxon>
        <taxon>Heliantheae alliance</taxon>
        <taxon>Heliantheae</taxon>
        <taxon>Helianthus</taxon>
    </lineage>
</organism>
<evidence type="ECO:0000313" key="2">
    <source>
        <dbReference type="Proteomes" id="UP000215914"/>
    </source>
</evidence>
<proteinExistence type="predicted"/>
<dbReference type="Proteomes" id="UP000215914">
    <property type="component" value="Chromosome 13"/>
</dbReference>
<protein>
    <submittedName>
        <fullName evidence="1">Uncharacterized protein</fullName>
    </submittedName>
</protein>
<accession>A0A251SP33</accession>